<keyword evidence="8 15" id="KW-0479">Metal-binding</keyword>
<dbReference type="GO" id="GO:0046872">
    <property type="term" value="F:metal ion binding"/>
    <property type="evidence" value="ECO:0007669"/>
    <property type="project" value="UniProtKB-KW"/>
</dbReference>
<evidence type="ECO:0000256" key="3">
    <source>
        <dbReference type="ARBA" id="ARBA00009562"/>
    </source>
</evidence>
<evidence type="ECO:0000256" key="9">
    <source>
        <dbReference type="ARBA" id="ARBA00022822"/>
    </source>
</evidence>
<dbReference type="GO" id="GO:0000162">
    <property type="term" value="P:L-tryptophan biosynthetic process"/>
    <property type="evidence" value="ECO:0007669"/>
    <property type="project" value="UniProtKB-UniPathway"/>
</dbReference>
<comment type="pathway">
    <text evidence="2 15">Amino-acid biosynthesis; L-tryptophan biosynthesis; L-tryptophan from chorismate: step 1/5.</text>
</comment>
<dbReference type="GO" id="GO:0004049">
    <property type="term" value="F:anthranilate synthase activity"/>
    <property type="evidence" value="ECO:0007669"/>
    <property type="project" value="UniProtKB-EC"/>
</dbReference>
<comment type="catalytic activity">
    <reaction evidence="14 15">
        <text>chorismate + L-glutamine = anthranilate + pyruvate + L-glutamate + H(+)</text>
        <dbReference type="Rhea" id="RHEA:21732"/>
        <dbReference type="ChEBI" id="CHEBI:15361"/>
        <dbReference type="ChEBI" id="CHEBI:15378"/>
        <dbReference type="ChEBI" id="CHEBI:16567"/>
        <dbReference type="ChEBI" id="CHEBI:29748"/>
        <dbReference type="ChEBI" id="CHEBI:29985"/>
        <dbReference type="ChEBI" id="CHEBI:58359"/>
        <dbReference type="EC" id="4.1.3.27"/>
    </reaction>
</comment>
<evidence type="ECO:0000256" key="10">
    <source>
        <dbReference type="ARBA" id="ARBA00022842"/>
    </source>
</evidence>
<dbReference type="Pfam" id="PF00425">
    <property type="entry name" value="Chorismate_bind"/>
    <property type="match status" value="1"/>
</dbReference>
<dbReference type="InterPro" id="IPR015890">
    <property type="entry name" value="Chorismate_C"/>
</dbReference>
<dbReference type="AlphaFoldDB" id="A0A5Q2FIK8"/>
<dbReference type="NCBIfam" id="TIGR00564">
    <property type="entry name" value="trpE_most"/>
    <property type="match status" value="1"/>
</dbReference>
<gene>
    <name evidence="15" type="primary">trpE</name>
    <name evidence="18" type="ORF">Rai3103_13430</name>
</gene>
<evidence type="ECO:0000256" key="13">
    <source>
        <dbReference type="ARBA" id="ARBA00025634"/>
    </source>
</evidence>
<dbReference type="PRINTS" id="PR00095">
    <property type="entry name" value="ANTSNTHASEI"/>
</dbReference>
<comment type="similarity">
    <text evidence="3 15">Belongs to the anthranilate synthase component I family.</text>
</comment>
<dbReference type="PANTHER" id="PTHR11236:SF46">
    <property type="entry name" value="ANTHRANILATE SYNTHASE COMPONENT 1"/>
    <property type="match status" value="1"/>
</dbReference>
<dbReference type="InterPro" id="IPR006805">
    <property type="entry name" value="Anth_synth_I_N"/>
</dbReference>
<feature type="domain" description="Anthranilate synthase component I N-terminal" evidence="17">
    <location>
        <begin position="31"/>
        <end position="171"/>
    </location>
</feature>
<evidence type="ECO:0000256" key="12">
    <source>
        <dbReference type="ARBA" id="ARBA00023239"/>
    </source>
</evidence>
<evidence type="ECO:0000313" key="19">
    <source>
        <dbReference type="Proteomes" id="UP000386847"/>
    </source>
</evidence>
<dbReference type="Gene3D" id="3.60.120.10">
    <property type="entry name" value="Anthranilate synthase"/>
    <property type="match status" value="1"/>
</dbReference>
<evidence type="ECO:0000256" key="15">
    <source>
        <dbReference type="RuleBase" id="RU364045"/>
    </source>
</evidence>
<organism evidence="18 19">
    <name type="scientific">Raineyella fluvialis</name>
    <dbReference type="NCBI Taxonomy" id="2662261"/>
    <lineage>
        <taxon>Bacteria</taxon>
        <taxon>Bacillati</taxon>
        <taxon>Actinomycetota</taxon>
        <taxon>Actinomycetes</taxon>
        <taxon>Propionibacteriales</taxon>
        <taxon>Propionibacteriaceae</taxon>
        <taxon>Raineyella</taxon>
    </lineage>
</organism>
<comment type="subunit">
    <text evidence="4 15">Heterotetramer consisting of two non-identical subunits: a beta subunit (TrpG) and a large alpha subunit (TrpE).</text>
</comment>
<evidence type="ECO:0000259" key="16">
    <source>
        <dbReference type="Pfam" id="PF00425"/>
    </source>
</evidence>
<dbReference type="UniPathway" id="UPA00035">
    <property type="reaction ID" value="UER00040"/>
</dbReference>
<dbReference type="InterPro" id="IPR005256">
    <property type="entry name" value="Anth_synth_I_PabB"/>
</dbReference>
<feature type="domain" description="Chorismate-utilising enzyme C-terminal" evidence="16">
    <location>
        <begin position="230"/>
        <end position="482"/>
    </location>
</feature>
<reference evidence="18 19" key="1">
    <citation type="submission" date="2019-10" db="EMBL/GenBank/DDBJ databases">
        <title>Genomic analysis of Raineyella sp. CBA3103.</title>
        <authorList>
            <person name="Roh S.W."/>
        </authorList>
    </citation>
    <scope>NUCLEOTIDE SEQUENCE [LARGE SCALE GENOMIC DNA]</scope>
    <source>
        <strain evidence="18 19">CBA3103</strain>
    </source>
</reference>
<dbReference type="KEGG" id="rain:Rai3103_13430"/>
<evidence type="ECO:0000256" key="7">
    <source>
        <dbReference type="ARBA" id="ARBA00022605"/>
    </source>
</evidence>
<comment type="function">
    <text evidence="13 15">Part of a heterotetrameric complex that catalyzes the two-step biosynthesis of anthranilate, an intermediate in the biosynthesis of L-tryptophan. In the first step, the glutamine-binding beta subunit (TrpG) of anthranilate synthase (AS) provides the glutamine amidotransferase activity which generates ammonia as a substrate that, along with chorismate, is used in the second step, catalyzed by the large alpha subunit of AS (TrpE) to produce anthranilate. In the absence of TrpG, TrpE can synthesize anthranilate directly from chorismate and high concentrations of ammonia.</text>
</comment>
<dbReference type="EC" id="4.1.3.27" evidence="5 15"/>
<dbReference type="EMBL" id="CP045725">
    <property type="protein sequence ID" value="QGF24485.1"/>
    <property type="molecule type" value="Genomic_DNA"/>
</dbReference>
<evidence type="ECO:0000256" key="8">
    <source>
        <dbReference type="ARBA" id="ARBA00022723"/>
    </source>
</evidence>
<keyword evidence="10 15" id="KW-0460">Magnesium</keyword>
<keyword evidence="9 15" id="KW-0822">Tryptophan biosynthesis</keyword>
<dbReference type="InterPro" id="IPR005801">
    <property type="entry name" value="ADC_synthase"/>
</dbReference>
<sequence length="504" mass="54860">MTLPIVPSGEEFRDQARTSRVIPVWTKVLADTETPVGLYAALARDEPHTFLFESAEDGVFSRWSIIGLRSGATLTERDGRAEWSGTPPVGLPTSGDPLAVLRESLQVLRTERPDGLPPFVNGFVGYLGYDIVRRLEVLPDDNIDDLKVPELVMMLATDLAVMDHRTGELWLIANAINYDATDERVDEAYADAVARVETMARRLTEPTQPLVRAVDDTGSAPTVVEQRTPAEFEAAVESAVEEIRAGEAFQVVVSQRFDIRTQADPLDVYRVLRRINPSPYLYLLRLDGFDIVGSSPEALVTVTDRDAVTHPIAGTRPRGRTPAEDVALEQELLADEKERAEHVMLVDLGRNDLGRVSEPGTVTVIEFMKVRRYSHVMHLEAGVTGHLRDDVDAVEAVLSCFPAGTLSGAPKVRAMEIIDGLEVSRRGVYGGVIGYFDFAGNADVAIAIRTALMKDGVAYVQSGAGIVADSVPANENQECRNKAMAVVRAIATADSWRGLDGAAG</sequence>
<evidence type="ECO:0000256" key="4">
    <source>
        <dbReference type="ARBA" id="ARBA00011575"/>
    </source>
</evidence>
<protein>
    <recommendedName>
        <fullName evidence="6 15">Anthranilate synthase component 1</fullName>
        <ecNumber evidence="5 15">4.1.3.27</ecNumber>
    </recommendedName>
</protein>
<evidence type="ECO:0000256" key="6">
    <source>
        <dbReference type="ARBA" id="ARBA00020653"/>
    </source>
</evidence>
<evidence type="ECO:0000259" key="17">
    <source>
        <dbReference type="Pfam" id="PF04715"/>
    </source>
</evidence>
<evidence type="ECO:0000313" key="18">
    <source>
        <dbReference type="EMBL" id="QGF24485.1"/>
    </source>
</evidence>
<dbReference type="InterPro" id="IPR019999">
    <property type="entry name" value="Anth_synth_I-like"/>
</dbReference>
<dbReference type="RefSeq" id="WP_153573014.1">
    <property type="nucleotide sequence ID" value="NZ_CP045725.1"/>
</dbReference>
<evidence type="ECO:0000256" key="1">
    <source>
        <dbReference type="ARBA" id="ARBA00001946"/>
    </source>
</evidence>
<dbReference type="Proteomes" id="UP000386847">
    <property type="component" value="Chromosome"/>
</dbReference>
<proteinExistence type="inferred from homology"/>
<comment type="cofactor">
    <cofactor evidence="1 15">
        <name>Mg(2+)</name>
        <dbReference type="ChEBI" id="CHEBI:18420"/>
    </cofactor>
</comment>
<dbReference type="SUPFAM" id="SSF56322">
    <property type="entry name" value="ADC synthase"/>
    <property type="match status" value="1"/>
</dbReference>
<name>A0A5Q2FIK8_9ACTN</name>
<dbReference type="PANTHER" id="PTHR11236">
    <property type="entry name" value="AMINOBENZOATE/ANTHRANILATE SYNTHASE"/>
    <property type="match status" value="1"/>
</dbReference>
<evidence type="ECO:0000256" key="2">
    <source>
        <dbReference type="ARBA" id="ARBA00004873"/>
    </source>
</evidence>
<dbReference type="NCBIfam" id="NF010086">
    <property type="entry name" value="PRK13571.1"/>
    <property type="match status" value="1"/>
</dbReference>
<keyword evidence="7 15" id="KW-0028">Amino-acid biosynthesis</keyword>
<accession>A0A5Q2FIK8</accession>
<keyword evidence="19" id="KW-1185">Reference proteome</keyword>
<dbReference type="Pfam" id="PF04715">
    <property type="entry name" value="Anth_synt_I_N"/>
    <property type="match status" value="1"/>
</dbReference>
<evidence type="ECO:0000256" key="5">
    <source>
        <dbReference type="ARBA" id="ARBA00012266"/>
    </source>
</evidence>
<keyword evidence="12 15" id="KW-0456">Lyase</keyword>
<keyword evidence="11 15" id="KW-0057">Aromatic amino acid biosynthesis</keyword>
<evidence type="ECO:0000256" key="11">
    <source>
        <dbReference type="ARBA" id="ARBA00023141"/>
    </source>
</evidence>
<evidence type="ECO:0000256" key="14">
    <source>
        <dbReference type="ARBA" id="ARBA00047683"/>
    </source>
</evidence>